<dbReference type="Pfam" id="PF04193">
    <property type="entry name" value="PQ-loop"/>
    <property type="match status" value="2"/>
</dbReference>
<evidence type="ECO:0000256" key="1">
    <source>
        <dbReference type="ARBA" id="ARBA00004141"/>
    </source>
</evidence>
<dbReference type="PANTHER" id="PTHR16201">
    <property type="entry name" value="SEVEN TRANSMEMBRANE PROTEIN 1-RELATED"/>
    <property type="match status" value="1"/>
</dbReference>
<keyword evidence="2 5" id="KW-0812">Transmembrane</keyword>
<feature type="transmembrane region" description="Helical" evidence="5">
    <location>
        <begin position="12"/>
        <end position="31"/>
    </location>
</feature>
<reference evidence="6" key="2">
    <citation type="submission" date="2014-06" db="EMBL/GenBank/DDBJ databases">
        <title>The complete genome of Blastobotrys (Arxula) adeninivorans LS3 - a yeast of biotechnological interest.</title>
        <authorList>
            <person name="Kunze G."/>
            <person name="Gaillardin C."/>
            <person name="Czernicka M."/>
            <person name="Durrens P."/>
            <person name="Martin T."/>
            <person name="Boer E."/>
            <person name="Gabaldon T."/>
            <person name="Cruz J."/>
            <person name="Talla E."/>
            <person name="Marck C."/>
            <person name="Goffeau A."/>
            <person name="Barbe V."/>
            <person name="Baret P."/>
            <person name="Baronian K."/>
            <person name="Beier S."/>
            <person name="Bleykasten C."/>
            <person name="Bode R."/>
            <person name="Casaregola S."/>
            <person name="Despons L."/>
            <person name="Fairhead C."/>
            <person name="Giersberg M."/>
            <person name="Gierski P."/>
            <person name="Hahnel U."/>
            <person name="Hartmann A."/>
            <person name="Jankowska D."/>
            <person name="Jubin C."/>
            <person name="Jung P."/>
            <person name="Lafontaine I."/>
            <person name="Leh-Louis V."/>
            <person name="Lemaire M."/>
            <person name="Marcet-Houben M."/>
            <person name="Mascher M."/>
            <person name="Morel G."/>
            <person name="Richard G.-F."/>
            <person name="Riechen J."/>
            <person name="Sacerdot C."/>
            <person name="Sarkar A."/>
            <person name="Savel G."/>
            <person name="Schacherer J."/>
            <person name="Sherman D."/>
            <person name="Straub M.-L."/>
            <person name="Stein N."/>
            <person name="Thierry A."/>
            <person name="Trautwein-Schult A."/>
            <person name="Westhof E."/>
            <person name="Worch S."/>
            <person name="Dujon B."/>
            <person name="Souciet J.-L."/>
            <person name="Wincker P."/>
            <person name="Scholz U."/>
            <person name="Neuveglise N."/>
        </authorList>
    </citation>
    <scope>NUCLEOTIDE SEQUENCE</scope>
    <source>
        <strain evidence="6">LS3</strain>
    </source>
</reference>
<comment type="subcellular location">
    <subcellularLocation>
        <location evidence="1">Membrane</location>
        <topology evidence="1">Multi-pass membrane protein</topology>
    </subcellularLocation>
</comment>
<evidence type="ECO:0000256" key="2">
    <source>
        <dbReference type="ARBA" id="ARBA00022692"/>
    </source>
</evidence>
<protein>
    <submittedName>
        <fullName evidence="6">ARAD1C09570p</fullName>
    </submittedName>
</protein>
<feature type="transmembrane region" description="Helical" evidence="5">
    <location>
        <begin position="155"/>
        <end position="175"/>
    </location>
</feature>
<accession>A0A060T0N1</accession>
<gene>
    <name evidence="6" type="ORF">GNLVRS02_ARAD1C09570g</name>
</gene>
<evidence type="ECO:0000256" key="5">
    <source>
        <dbReference type="SAM" id="Phobius"/>
    </source>
</evidence>
<dbReference type="SMART" id="SM00679">
    <property type="entry name" value="CTNS"/>
    <property type="match status" value="2"/>
</dbReference>
<dbReference type="AlphaFoldDB" id="A0A060T0N1"/>
<dbReference type="InterPro" id="IPR051415">
    <property type="entry name" value="LAAT-1"/>
</dbReference>
<reference evidence="6" key="1">
    <citation type="submission" date="2014-02" db="EMBL/GenBank/DDBJ databases">
        <authorList>
            <person name="Genoscope - CEA"/>
        </authorList>
    </citation>
    <scope>NUCLEOTIDE SEQUENCE</scope>
    <source>
        <strain evidence="6">LS3</strain>
    </source>
</reference>
<feature type="transmembrane region" description="Helical" evidence="5">
    <location>
        <begin position="123"/>
        <end position="149"/>
    </location>
</feature>
<evidence type="ECO:0000313" key="6">
    <source>
        <dbReference type="EMBL" id="CDP34314.1"/>
    </source>
</evidence>
<evidence type="ECO:0000256" key="4">
    <source>
        <dbReference type="ARBA" id="ARBA00023136"/>
    </source>
</evidence>
<feature type="transmembrane region" description="Helical" evidence="5">
    <location>
        <begin position="85"/>
        <end position="111"/>
    </location>
</feature>
<keyword evidence="4 5" id="KW-0472">Membrane</keyword>
<feature type="transmembrane region" description="Helical" evidence="5">
    <location>
        <begin position="220"/>
        <end position="240"/>
    </location>
</feature>
<name>A0A060T0N1_BLAAD</name>
<dbReference type="GO" id="GO:0016020">
    <property type="term" value="C:membrane"/>
    <property type="evidence" value="ECO:0007669"/>
    <property type="project" value="UniProtKB-SubCell"/>
</dbReference>
<dbReference type="EMBL" id="HG937693">
    <property type="protein sequence ID" value="CDP34314.1"/>
    <property type="molecule type" value="Genomic_DNA"/>
</dbReference>
<dbReference type="Gene3D" id="1.20.1280.290">
    <property type="match status" value="2"/>
</dbReference>
<sequence length="263" mass="28597">MMEKCEGFQSPSIINLVVSIGLALGIVVSYVPQHVRIVRRRSSEGISPWFLLLGTASGICAVCNILLLGRPVYSCCRVISGGECFAASLGIVQITLQASMAALIVVLALIFARKPPYQTPEEYAKIVLVGEMSLLALLCSAIPAFYVYYYQPQHINSVANIFGLAGAALAVLQYFPQIYTTATLQHAGSLSIPMMCLQTPGGFVWAASLAQREGTTWSSWLPYFTAATLQGIVLVMAVYFEQRNKRQALSITQPEYGALDQED</sequence>
<dbReference type="InterPro" id="IPR006603">
    <property type="entry name" value="PQ-loop_rpt"/>
</dbReference>
<organism evidence="6">
    <name type="scientific">Blastobotrys adeninivorans</name>
    <name type="common">Yeast</name>
    <name type="synonym">Arxula adeninivorans</name>
    <dbReference type="NCBI Taxonomy" id="409370"/>
    <lineage>
        <taxon>Eukaryota</taxon>
        <taxon>Fungi</taxon>
        <taxon>Dikarya</taxon>
        <taxon>Ascomycota</taxon>
        <taxon>Saccharomycotina</taxon>
        <taxon>Dipodascomycetes</taxon>
        <taxon>Dipodascales</taxon>
        <taxon>Trichomonascaceae</taxon>
        <taxon>Blastobotrys</taxon>
    </lineage>
</organism>
<proteinExistence type="predicted"/>
<dbReference type="PhylomeDB" id="A0A060T0N1"/>
<feature type="transmembrane region" description="Helical" evidence="5">
    <location>
        <begin position="51"/>
        <end position="73"/>
    </location>
</feature>
<dbReference type="PANTHER" id="PTHR16201:SF11">
    <property type="entry name" value="PQ-LOOP REPEAT-CONTAINING PROTEIN"/>
    <property type="match status" value="1"/>
</dbReference>
<evidence type="ECO:0000256" key="3">
    <source>
        <dbReference type="ARBA" id="ARBA00022989"/>
    </source>
</evidence>
<keyword evidence="3 5" id="KW-1133">Transmembrane helix</keyword>